<proteinExistence type="predicted"/>
<accession>A0A8A4TJ82</accession>
<evidence type="ECO:0000313" key="2">
    <source>
        <dbReference type="Proteomes" id="UP000663929"/>
    </source>
</evidence>
<reference evidence="1" key="1">
    <citation type="submission" date="2021-03" db="EMBL/GenBank/DDBJ databases">
        <title>Acanthopleuribacteraceae sp. M133.</title>
        <authorList>
            <person name="Wang G."/>
        </authorList>
    </citation>
    <scope>NUCLEOTIDE SEQUENCE</scope>
    <source>
        <strain evidence="1">M133</strain>
    </source>
</reference>
<dbReference type="EMBL" id="CP071793">
    <property type="protein sequence ID" value="QTD49610.1"/>
    <property type="molecule type" value="Genomic_DNA"/>
</dbReference>
<name>A0A8A4TJ82_SULCO</name>
<dbReference type="KEGG" id="scor:J3U87_28825"/>
<dbReference type="InterPro" id="IPR009078">
    <property type="entry name" value="Ferritin-like_SF"/>
</dbReference>
<evidence type="ECO:0000313" key="1">
    <source>
        <dbReference type="EMBL" id="QTD49610.1"/>
    </source>
</evidence>
<dbReference type="Proteomes" id="UP000663929">
    <property type="component" value="Chromosome"/>
</dbReference>
<sequence>MNLPHSMLELLEQQEIGLHPIYAARVTGLQERNFVTNSKVMRAMNEAMFADNRALAFRLKRHSEHETLGARFIEAIATEHADGQLQEDLLAHAADEYRHGRMFKTIYKEVAATTMTDDFDDHRETVENELAAFDGALVSFLFASHTAEIRNYYLLHQYLELITGVDKPYRHRLEAVLHQVMGDEIRHVVYTARYVNELLAEDPSRAILLDGYLAEYSRMSWQEMALIASYFATREPEPVAVSAL</sequence>
<protein>
    <recommendedName>
        <fullName evidence="3">Ferritin-like domain-containing protein</fullName>
    </recommendedName>
</protein>
<organism evidence="1 2">
    <name type="scientific">Sulfidibacter corallicola</name>
    <dbReference type="NCBI Taxonomy" id="2818388"/>
    <lineage>
        <taxon>Bacteria</taxon>
        <taxon>Pseudomonadati</taxon>
        <taxon>Acidobacteriota</taxon>
        <taxon>Holophagae</taxon>
        <taxon>Acanthopleuribacterales</taxon>
        <taxon>Acanthopleuribacteraceae</taxon>
        <taxon>Sulfidibacter</taxon>
    </lineage>
</organism>
<dbReference type="RefSeq" id="WP_237379242.1">
    <property type="nucleotide sequence ID" value="NZ_CP071793.1"/>
</dbReference>
<dbReference type="AlphaFoldDB" id="A0A8A4TJ82"/>
<dbReference type="SUPFAM" id="SSF47240">
    <property type="entry name" value="Ferritin-like"/>
    <property type="match status" value="1"/>
</dbReference>
<evidence type="ECO:0008006" key="3">
    <source>
        <dbReference type="Google" id="ProtNLM"/>
    </source>
</evidence>
<gene>
    <name evidence="1" type="ORF">J3U87_28825</name>
</gene>
<keyword evidence="2" id="KW-1185">Reference proteome</keyword>